<dbReference type="AlphaFoldDB" id="A0A7U9XW11"/>
<feature type="domain" description="Lin1244/Lin1753-like N-terminal" evidence="1">
    <location>
        <begin position="10"/>
        <end position="106"/>
    </location>
</feature>
<dbReference type="RefSeq" id="WP_176239601.1">
    <property type="nucleotide sequence ID" value="NZ_AP024412.1"/>
</dbReference>
<gene>
    <name evidence="2" type="ORF">MPAN_010310</name>
</gene>
<dbReference type="KEGG" id="manr:MPAN_010310"/>
<keyword evidence="3" id="KW-1185">Reference proteome</keyword>
<protein>
    <recommendedName>
        <fullName evidence="1">Lin1244/Lin1753-like N-terminal domain-containing protein</fullName>
    </recommendedName>
</protein>
<dbReference type="Pfam" id="PF14297">
    <property type="entry name" value="Lin1244_N"/>
    <property type="match status" value="1"/>
</dbReference>
<name>A0A7U9XW11_9MOLU</name>
<reference evidence="2" key="1">
    <citation type="submission" date="2021-01" db="EMBL/GenBank/DDBJ databases">
        <title>Draft genome sequence of Acholeplasmataceae bacterium strain Mahy22.</title>
        <authorList>
            <person name="Watanabe M."/>
            <person name="Kojima H."/>
            <person name="Fukui M."/>
        </authorList>
    </citation>
    <scope>NUCLEOTIDE SEQUENCE</scope>
    <source>
        <strain evidence="2">Mahy22</strain>
    </source>
</reference>
<dbReference type="Proteomes" id="UP000620133">
    <property type="component" value="Chromosome"/>
</dbReference>
<organism evidence="2 3">
    <name type="scientific">Mariniplasma anaerobium</name>
    <dbReference type="NCBI Taxonomy" id="2735436"/>
    <lineage>
        <taxon>Bacteria</taxon>
        <taxon>Bacillati</taxon>
        <taxon>Mycoplasmatota</taxon>
        <taxon>Mollicutes</taxon>
        <taxon>Acholeplasmatales</taxon>
        <taxon>Acholeplasmataceae</taxon>
        <taxon>Mariniplasma</taxon>
    </lineage>
</organism>
<evidence type="ECO:0000313" key="2">
    <source>
        <dbReference type="EMBL" id="BCR36138.1"/>
    </source>
</evidence>
<proteinExistence type="predicted"/>
<sequence length="263" mass="30986">MSKSSLGLDFFNLDVNIFSDAKIIKLMHRYGPLGFMSYLLVLTNVFMNGYYLEASTTDLSYILLNGIGGKYINGKNKLQEIILYLAYIDLIDKDLLNQNIITSKGIQKRFLVATRSRKNQDLSKYWLIDEPETPNEIIEEVKKDQQKKPKKQKIQERRIKDINEHAPKKHYLTSCLIEYRYINEYSLDIYKYNELFEDLLHSYDGDLLYRAVRYLCNYASRSNTKIDDRYKFFETSITNNLEILTKQHSNTSLEDLFKSLLNS</sequence>
<evidence type="ECO:0000259" key="1">
    <source>
        <dbReference type="Pfam" id="PF14297"/>
    </source>
</evidence>
<dbReference type="EMBL" id="AP024412">
    <property type="protein sequence ID" value="BCR36138.1"/>
    <property type="molecule type" value="Genomic_DNA"/>
</dbReference>
<dbReference type="PANTHER" id="PTHR39196">
    <property type="entry name" value="PRIMOSOME, DNAD SUBUNIT"/>
    <property type="match status" value="1"/>
</dbReference>
<dbReference type="InterPro" id="IPR025400">
    <property type="entry name" value="Lin1244/Lin1753-like_N"/>
</dbReference>
<evidence type="ECO:0000313" key="3">
    <source>
        <dbReference type="Proteomes" id="UP000620133"/>
    </source>
</evidence>
<dbReference type="PANTHER" id="PTHR39196:SF1">
    <property type="entry name" value="PRIMOSOME, DNAD SUBUNIT"/>
    <property type="match status" value="1"/>
</dbReference>
<accession>A0A7U9XW11</accession>